<evidence type="ECO:0000256" key="1">
    <source>
        <dbReference type="SAM" id="MobiDB-lite"/>
    </source>
</evidence>
<keyword evidence="2" id="KW-1133">Transmembrane helix</keyword>
<dbReference type="AlphaFoldDB" id="A0AAV0QKJ5"/>
<reference evidence="3" key="1">
    <citation type="submission" date="2022-08" db="EMBL/GenBank/DDBJ databases">
        <authorList>
            <person name="Gutierrez-Valencia J."/>
        </authorList>
    </citation>
    <scope>NUCLEOTIDE SEQUENCE</scope>
</reference>
<dbReference type="Proteomes" id="UP001154282">
    <property type="component" value="Unassembled WGS sequence"/>
</dbReference>
<name>A0AAV0QKJ5_9ROSI</name>
<proteinExistence type="predicted"/>
<feature type="compositionally biased region" description="Basic and acidic residues" evidence="1">
    <location>
        <begin position="95"/>
        <end position="105"/>
    </location>
</feature>
<keyword evidence="4" id="KW-1185">Reference proteome</keyword>
<gene>
    <name evidence="3" type="ORF">LITE_LOCUS43821</name>
</gene>
<feature type="transmembrane region" description="Helical" evidence="2">
    <location>
        <begin position="32"/>
        <end position="48"/>
    </location>
</feature>
<feature type="compositionally biased region" description="Polar residues" evidence="1">
    <location>
        <begin position="66"/>
        <end position="91"/>
    </location>
</feature>
<organism evidence="3 4">
    <name type="scientific">Linum tenue</name>
    <dbReference type="NCBI Taxonomy" id="586396"/>
    <lineage>
        <taxon>Eukaryota</taxon>
        <taxon>Viridiplantae</taxon>
        <taxon>Streptophyta</taxon>
        <taxon>Embryophyta</taxon>
        <taxon>Tracheophyta</taxon>
        <taxon>Spermatophyta</taxon>
        <taxon>Magnoliopsida</taxon>
        <taxon>eudicotyledons</taxon>
        <taxon>Gunneridae</taxon>
        <taxon>Pentapetalae</taxon>
        <taxon>rosids</taxon>
        <taxon>fabids</taxon>
        <taxon>Malpighiales</taxon>
        <taxon>Linaceae</taxon>
        <taxon>Linum</taxon>
    </lineage>
</organism>
<comment type="caution">
    <text evidence="3">The sequence shown here is derived from an EMBL/GenBank/DDBJ whole genome shotgun (WGS) entry which is preliminary data.</text>
</comment>
<protein>
    <submittedName>
        <fullName evidence="3">Uncharacterized protein</fullName>
    </submittedName>
</protein>
<feature type="region of interest" description="Disordered" evidence="1">
    <location>
        <begin position="63"/>
        <end position="105"/>
    </location>
</feature>
<evidence type="ECO:0000313" key="4">
    <source>
        <dbReference type="Proteomes" id="UP001154282"/>
    </source>
</evidence>
<keyword evidence="2" id="KW-0472">Membrane</keyword>
<accession>A0AAV0QKJ5</accession>
<evidence type="ECO:0000313" key="3">
    <source>
        <dbReference type="EMBL" id="CAI0546077.1"/>
    </source>
</evidence>
<keyword evidence="2" id="KW-0812">Transmembrane</keyword>
<dbReference type="EMBL" id="CAMGYJ010000009">
    <property type="protein sequence ID" value="CAI0546077.1"/>
    <property type="molecule type" value="Genomic_DNA"/>
</dbReference>
<feature type="non-terminal residue" evidence="3">
    <location>
        <position position="1"/>
    </location>
</feature>
<evidence type="ECO:0000256" key="2">
    <source>
        <dbReference type="SAM" id="Phobius"/>
    </source>
</evidence>
<sequence>RVGRVTCNAPRVRTVLGTQIGTKPRNCSRDDLILFHLCIVVLVVAPLFPQSHSLKACIWDSGRPQKGQSGQALSIHSSMFNPTRTPSQNRAPLQPHRERQNVSHK</sequence>